<proteinExistence type="predicted"/>
<reference evidence="1" key="1">
    <citation type="journal article" date="2011" name="Genome Biol.">
        <title>The draft genome of the carcinogenic human liver fluke Clonorchis sinensis.</title>
        <authorList>
            <person name="Wang X."/>
            <person name="Chen W."/>
            <person name="Huang Y."/>
            <person name="Sun J."/>
            <person name="Men J."/>
            <person name="Liu H."/>
            <person name="Luo F."/>
            <person name="Guo L."/>
            <person name="Lv X."/>
            <person name="Deng C."/>
            <person name="Zhou C."/>
            <person name="Fan Y."/>
            <person name="Li X."/>
            <person name="Huang L."/>
            <person name="Hu Y."/>
            <person name="Liang C."/>
            <person name="Hu X."/>
            <person name="Xu J."/>
            <person name="Yu X."/>
        </authorList>
    </citation>
    <scope>NUCLEOTIDE SEQUENCE [LARGE SCALE GENOMIC DNA]</scope>
    <source>
        <strain evidence="1">Henan</strain>
    </source>
</reference>
<evidence type="ECO:0000313" key="2">
    <source>
        <dbReference type="Proteomes" id="UP000008909"/>
    </source>
</evidence>
<sequence length="71" mass="7915">MKQKSEKAAEAYYQWELKKIASLGAMIIGHGFNQANSMENLRPTVTSGRMTERAPWRPASGRCSMTRGLPS</sequence>
<accession>G7YUG9</accession>
<reference key="2">
    <citation type="submission" date="2011-10" db="EMBL/GenBank/DDBJ databases">
        <title>The genome and transcriptome sequence of Clonorchis sinensis provide insights into the carcinogenic liver fluke.</title>
        <authorList>
            <person name="Wang X."/>
            <person name="Huang Y."/>
            <person name="Chen W."/>
            <person name="Liu H."/>
            <person name="Guo L."/>
            <person name="Chen Y."/>
            <person name="Luo F."/>
            <person name="Zhou W."/>
            <person name="Sun J."/>
            <person name="Mao Q."/>
            <person name="Liang P."/>
            <person name="Zhou C."/>
            <person name="Tian Y."/>
            <person name="Men J."/>
            <person name="Lv X."/>
            <person name="Huang L."/>
            <person name="Zhou J."/>
            <person name="Hu Y."/>
            <person name="Li R."/>
            <person name="Zhang F."/>
            <person name="Lei H."/>
            <person name="Li X."/>
            <person name="Hu X."/>
            <person name="Liang C."/>
            <person name="Xu J."/>
            <person name="Wu Z."/>
            <person name="Yu X."/>
        </authorList>
    </citation>
    <scope>NUCLEOTIDE SEQUENCE</scope>
    <source>
        <strain>Henan</strain>
    </source>
</reference>
<dbReference type="EMBL" id="DF144306">
    <property type="protein sequence ID" value="GAA56599.1"/>
    <property type="molecule type" value="Genomic_DNA"/>
</dbReference>
<protein>
    <submittedName>
        <fullName evidence="1">Uncharacterized protein</fullName>
    </submittedName>
</protein>
<dbReference type="Proteomes" id="UP000008909">
    <property type="component" value="Unassembled WGS sequence"/>
</dbReference>
<name>G7YUG9_CLOSI</name>
<dbReference type="AlphaFoldDB" id="G7YUG9"/>
<evidence type="ECO:0000313" key="1">
    <source>
        <dbReference type="EMBL" id="GAA56599.1"/>
    </source>
</evidence>
<dbReference type="STRING" id="79923.G7YUG9"/>
<gene>
    <name evidence="1" type="ORF">CLF_111192</name>
</gene>
<dbReference type="InParanoid" id="G7YUG9"/>
<organism evidence="1 2">
    <name type="scientific">Clonorchis sinensis</name>
    <name type="common">Chinese liver fluke</name>
    <dbReference type="NCBI Taxonomy" id="79923"/>
    <lineage>
        <taxon>Eukaryota</taxon>
        <taxon>Metazoa</taxon>
        <taxon>Spiralia</taxon>
        <taxon>Lophotrochozoa</taxon>
        <taxon>Platyhelminthes</taxon>
        <taxon>Trematoda</taxon>
        <taxon>Digenea</taxon>
        <taxon>Opisthorchiida</taxon>
        <taxon>Opisthorchiata</taxon>
        <taxon>Opisthorchiidae</taxon>
        <taxon>Clonorchis</taxon>
    </lineage>
</organism>
<keyword evidence="2" id="KW-1185">Reference proteome</keyword>